<gene>
    <name evidence="3" type="ORF">GCM10023191_010770</name>
</gene>
<feature type="transmembrane region" description="Helical" evidence="2">
    <location>
        <begin position="45"/>
        <end position="62"/>
    </location>
</feature>
<evidence type="ECO:0000313" key="3">
    <source>
        <dbReference type="EMBL" id="GAA4485735.1"/>
    </source>
</evidence>
<comment type="caution">
    <text evidence="3">The sequence shown here is derived from an EMBL/GenBank/DDBJ whole genome shotgun (WGS) entry which is preliminary data.</text>
</comment>
<evidence type="ECO:0000256" key="1">
    <source>
        <dbReference type="SAM" id="MobiDB-lite"/>
    </source>
</evidence>
<feature type="transmembrane region" description="Helical" evidence="2">
    <location>
        <begin position="6"/>
        <end position="24"/>
    </location>
</feature>
<dbReference type="Proteomes" id="UP001500503">
    <property type="component" value="Unassembled WGS sequence"/>
</dbReference>
<feature type="transmembrane region" description="Helical" evidence="2">
    <location>
        <begin position="68"/>
        <end position="87"/>
    </location>
</feature>
<feature type="region of interest" description="Disordered" evidence="1">
    <location>
        <begin position="113"/>
        <end position="159"/>
    </location>
</feature>
<evidence type="ECO:0000313" key="4">
    <source>
        <dbReference type="Proteomes" id="UP001500503"/>
    </source>
</evidence>
<feature type="compositionally biased region" description="Low complexity" evidence="1">
    <location>
        <begin position="113"/>
        <end position="130"/>
    </location>
</feature>
<feature type="compositionally biased region" description="Basic and acidic residues" evidence="1">
    <location>
        <begin position="139"/>
        <end position="152"/>
    </location>
</feature>
<keyword evidence="2" id="KW-1133">Transmembrane helix</keyword>
<sequence length="190" mass="20414">MLMILHIGFAIFALGPITAATMATPRHIRRGEASVVRNLNRMTRIYGLLTLGIFLFGALLAHGKFDQMWLSASMTLFIVAFVLLFIVERDQRKAIHKIEVAAAEHRAVQAEAARPADTAAVTAPTDKPVAGADVPTGAEKAETPEPKPEPAPKPKPAAEAAKVETGRIATISGVVALIWIVILVLMVWHG</sequence>
<reference evidence="4" key="1">
    <citation type="journal article" date="2019" name="Int. J. Syst. Evol. Microbiol.">
        <title>The Global Catalogue of Microorganisms (GCM) 10K type strain sequencing project: providing services to taxonomists for standard genome sequencing and annotation.</title>
        <authorList>
            <consortium name="The Broad Institute Genomics Platform"/>
            <consortium name="The Broad Institute Genome Sequencing Center for Infectious Disease"/>
            <person name="Wu L."/>
            <person name="Ma J."/>
        </authorList>
    </citation>
    <scope>NUCLEOTIDE SEQUENCE [LARGE SCALE GENOMIC DNA]</scope>
    <source>
        <strain evidence="4">JCM 17933</strain>
    </source>
</reference>
<keyword evidence="2" id="KW-0472">Membrane</keyword>
<evidence type="ECO:0008006" key="5">
    <source>
        <dbReference type="Google" id="ProtNLM"/>
    </source>
</evidence>
<organism evidence="3 4">
    <name type="scientific">Actinoallomurus oryzae</name>
    <dbReference type="NCBI Taxonomy" id="502180"/>
    <lineage>
        <taxon>Bacteria</taxon>
        <taxon>Bacillati</taxon>
        <taxon>Actinomycetota</taxon>
        <taxon>Actinomycetes</taxon>
        <taxon>Streptosporangiales</taxon>
        <taxon>Thermomonosporaceae</taxon>
        <taxon>Actinoallomurus</taxon>
    </lineage>
</organism>
<protein>
    <recommendedName>
        <fullName evidence="5">DUF2269 family protein</fullName>
    </recommendedName>
</protein>
<keyword evidence="4" id="KW-1185">Reference proteome</keyword>
<proteinExistence type="predicted"/>
<dbReference type="EMBL" id="BAABHF010000010">
    <property type="protein sequence ID" value="GAA4485735.1"/>
    <property type="molecule type" value="Genomic_DNA"/>
</dbReference>
<accession>A0ABP8PGB8</accession>
<evidence type="ECO:0000256" key="2">
    <source>
        <dbReference type="SAM" id="Phobius"/>
    </source>
</evidence>
<feature type="transmembrane region" description="Helical" evidence="2">
    <location>
        <begin position="168"/>
        <end position="188"/>
    </location>
</feature>
<keyword evidence="2" id="KW-0812">Transmembrane</keyword>
<name>A0ABP8PGB8_9ACTN</name>